<gene>
    <name evidence="3" type="ORF">C1SCF055_LOCUS38841</name>
</gene>
<evidence type="ECO:0000313" key="6">
    <source>
        <dbReference type="Proteomes" id="UP001152797"/>
    </source>
</evidence>
<evidence type="ECO:0000313" key="3">
    <source>
        <dbReference type="EMBL" id="CAI4013902.1"/>
    </source>
</evidence>
<dbReference type="EMBL" id="CAMXCT030006090">
    <property type="protein sequence ID" value="CAL4801214.1"/>
    <property type="molecule type" value="Genomic_DNA"/>
</dbReference>
<keyword evidence="6" id="KW-1185">Reference proteome</keyword>
<reference evidence="3" key="1">
    <citation type="submission" date="2022-10" db="EMBL/GenBank/DDBJ databases">
        <authorList>
            <person name="Chen Y."/>
            <person name="Dougan E. K."/>
            <person name="Chan C."/>
            <person name="Rhodes N."/>
            <person name="Thang M."/>
        </authorList>
    </citation>
    <scope>NUCLEOTIDE SEQUENCE</scope>
</reference>
<feature type="region of interest" description="Disordered" evidence="1">
    <location>
        <begin position="1"/>
        <end position="32"/>
    </location>
</feature>
<feature type="transmembrane region" description="Helical" evidence="2">
    <location>
        <begin position="249"/>
        <end position="269"/>
    </location>
</feature>
<sequence length="524" mass="59167">MAPSGTVIGSELSAIPQGGPWEGRDPRDPRDPAEMEIRFSEEDELAQSVAEMEVTVPEVLRVTEACQAFEHFAAALRPACHENFFYKSQQAESIGTFWSHSWHGNQWKKILTLMTFYNGTAAIALGFVAALVMMLFFSFDLLPGFYRGYYDIQWSTWCLLSALLVSSGTLLLWRPKNQVFLDRICINQANKNMKTEAILSLAGLLRKSDTMLILWDPSWTTRLWCLFELSAFLKSSTTRKQTLVVRPIFLGRISIAVFLTLTAFNFPLTIAPFDRAKMTSLLIPIGCGLLLGVSVGYWTVSTVRKYFRELEVMKQQLLDISFDLTRSTCCDLKHQGPAGEVLLCDRKVVKRCVNIWFGSQEAFENTVRSEVLEILSRDLSERVFTTPWVLGVTSPVVWSFMDFAASFAENFDVDLWWRSDSICFLLEGLSIWLLAIPSIKDVMIPLSRLMQSKPASSFAEVLKNAGVSFIVSIPIMILLLCYVWTRNPNPARRAVTFTGCTLVVSMCWSCVACALKARLRLSRC</sequence>
<evidence type="ECO:0000313" key="4">
    <source>
        <dbReference type="EMBL" id="CAL1167277.1"/>
    </source>
</evidence>
<evidence type="ECO:0000313" key="5">
    <source>
        <dbReference type="EMBL" id="CAL4801214.1"/>
    </source>
</evidence>
<feature type="transmembrane region" description="Helical" evidence="2">
    <location>
        <begin position="281"/>
        <end position="300"/>
    </location>
</feature>
<keyword evidence="2 5" id="KW-0812">Transmembrane</keyword>
<feature type="transmembrane region" description="Helical" evidence="2">
    <location>
        <begin position="154"/>
        <end position="173"/>
    </location>
</feature>
<organism evidence="3">
    <name type="scientific">Cladocopium goreaui</name>
    <dbReference type="NCBI Taxonomy" id="2562237"/>
    <lineage>
        <taxon>Eukaryota</taxon>
        <taxon>Sar</taxon>
        <taxon>Alveolata</taxon>
        <taxon>Dinophyceae</taxon>
        <taxon>Suessiales</taxon>
        <taxon>Symbiodiniaceae</taxon>
        <taxon>Cladocopium</taxon>
    </lineage>
</organism>
<protein>
    <submittedName>
        <fullName evidence="5">Transmembrane protein</fullName>
    </submittedName>
</protein>
<proteinExistence type="predicted"/>
<feature type="transmembrane region" description="Helical" evidence="2">
    <location>
        <begin position="116"/>
        <end position="139"/>
    </location>
</feature>
<comment type="caution">
    <text evidence="3">The sequence shown here is derived from an EMBL/GenBank/DDBJ whole genome shotgun (WGS) entry which is preliminary data.</text>
</comment>
<accession>A0A9P1GKQ8</accession>
<dbReference type="OrthoDB" id="420477at2759"/>
<dbReference type="Proteomes" id="UP001152797">
    <property type="component" value="Unassembled WGS sequence"/>
</dbReference>
<evidence type="ECO:0000256" key="1">
    <source>
        <dbReference type="SAM" id="MobiDB-lite"/>
    </source>
</evidence>
<evidence type="ECO:0000256" key="2">
    <source>
        <dbReference type="SAM" id="Phobius"/>
    </source>
</evidence>
<name>A0A9P1GKQ8_9DINO</name>
<reference evidence="4" key="2">
    <citation type="submission" date="2024-04" db="EMBL/GenBank/DDBJ databases">
        <authorList>
            <person name="Chen Y."/>
            <person name="Shah S."/>
            <person name="Dougan E. K."/>
            <person name="Thang M."/>
            <person name="Chan C."/>
        </authorList>
    </citation>
    <scope>NUCLEOTIDE SEQUENCE [LARGE SCALE GENOMIC DNA]</scope>
</reference>
<dbReference type="EMBL" id="CAMXCT010006090">
    <property type="protein sequence ID" value="CAI4013902.1"/>
    <property type="molecule type" value="Genomic_DNA"/>
</dbReference>
<keyword evidence="2" id="KW-0472">Membrane</keyword>
<dbReference type="AlphaFoldDB" id="A0A9P1GKQ8"/>
<feature type="transmembrane region" description="Helical" evidence="2">
    <location>
        <begin position="461"/>
        <end position="485"/>
    </location>
</feature>
<feature type="compositionally biased region" description="Basic and acidic residues" evidence="1">
    <location>
        <begin position="22"/>
        <end position="32"/>
    </location>
</feature>
<keyword evidence="2" id="KW-1133">Transmembrane helix</keyword>
<dbReference type="EMBL" id="CAMXCT020006090">
    <property type="protein sequence ID" value="CAL1167277.1"/>
    <property type="molecule type" value="Genomic_DNA"/>
</dbReference>
<feature type="transmembrane region" description="Helical" evidence="2">
    <location>
        <begin position="491"/>
        <end position="515"/>
    </location>
</feature>